<gene>
    <name evidence="1" type="ORF">GNE07_07880</name>
</gene>
<comment type="caution">
    <text evidence="1">The sequence shown here is derived from an EMBL/GenBank/DDBJ whole genome shotgun (WGS) entry which is preliminary data.</text>
</comment>
<evidence type="ECO:0000313" key="2">
    <source>
        <dbReference type="Proteomes" id="UP000434223"/>
    </source>
</evidence>
<name>A0AAW9WCN2_9FIRM</name>
<protein>
    <submittedName>
        <fullName evidence="1">Uncharacterized protein</fullName>
    </submittedName>
</protein>
<evidence type="ECO:0000313" key="1">
    <source>
        <dbReference type="EMBL" id="MUB62976.1"/>
    </source>
</evidence>
<reference evidence="1 2" key="1">
    <citation type="submission" date="2019-09" db="EMBL/GenBank/DDBJ databases">
        <title>Draft genome sequencing of Hungatella hathewayi 123Y-2.</title>
        <authorList>
            <person name="Lv Q."/>
            <person name="Li S."/>
        </authorList>
    </citation>
    <scope>NUCLEOTIDE SEQUENCE [LARGE SCALE GENOMIC DNA]</scope>
    <source>
        <strain evidence="1 2">123Y-2</strain>
    </source>
</reference>
<dbReference type="AlphaFoldDB" id="A0AAW9WCN2"/>
<sequence>MFKISFLCQYLLLSNEYQKQAGESEETSMSRHYLVYSLSDPSKAQRIVSEIGKVAGVKMVNISEDLRELKIDAEAAEFSTVMDRVVNICSKVSYGCEVKYKFT</sequence>
<organism evidence="1 2">
    <name type="scientific">Hungatella hathewayi</name>
    <dbReference type="NCBI Taxonomy" id="154046"/>
    <lineage>
        <taxon>Bacteria</taxon>
        <taxon>Bacillati</taxon>
        <taxon>Bacillota</taxon>
        <taxon>Clostridia</taxon>
        <taxon>Lachnospirales</taxon>
        <taxon>Lachnospiraceae</taxon>
        <taxon>Hungatella</taxon>
    </lineage>
</organism>
<proteinExistence type="predicted"/>
<accession>A0AAW9WCN2</accession>
<dbReference type="Proteomes" id="UP000434223">
    <property type="component" value="Unassembled WGS sequence"/>
</dbReference>
<dbReference type="EMBL" id="WNME01000004">
    <property type="protein sequence ID" value="MUB62976.1"/>
    <property type="molecule type" value="Genomic_DNA"/>
</dbReference>